<name>A0A4P6Q942_9ACTN</name>
<proteinExistence type="predicted"/>
<gene>
    <name evidence="1" type="ORF">EKD16_19020</name>
</gene>
<evidence type="ECO:0000313" key="1">
    <source>
        <dbReference type="EMBL" id="QBI55567.1"/>
    </source>
</evidence>
<sequence>MLPTLTLASLRSAVHRLLMGGAWLCPILPADALSAASGGGAPRSGPVAELDARRVDELWNELIRRELPDW</sequence>
<keyword evidence="2" id="KW-1185">Reference proteome</keyword>
<protein>
    <submittedName>
        <fullName evidence="1">Uncharacterized protein</fullName>
    </submittedName>
</protein>
<dbReference type="KEGG" id="strr:EKD16_19020"/>
<organism evidence="1 2">
    <name type="scientific">Streptomonospora litoralis</name>
    <dbReference type="NCBI Taxonomy" id="2498135"/>
    <lineage>
        <taxon>Bacteria</taxon>
        <taxon>Bacillati</taxon>
        <taxon>Actinomycetota</taxon>
        <taxon>Actinomycetes</taxon>
        <taxon>Streptosporangiales</taxon>
        <taxon>Nocardiopsidaceae</taxon>
        <taxon>Streptomonospora</taxon>
    </lineage>
</organism>
<dbReference type="Proteomes" id="UP000292235">
    <property type="component" value="Chromosome"/>
</dbReference>
<dbReference type="EMBL" id="CP036455">
    <property type="protein sequence ID" value="QBI55567.1"/>
    <property type="molecule type" value="Genomic_DNA"/>
</dbReference>
<evidence type="ECO:0000313" key="2">
    <source>
        <dbReference type="Proteomes" id="UP000292235"/>
    </source>
</evidence>
<dbReference type="AlphaFoldDB" id="A0A4P6Q942"/>
<dbReference type="RefSeq" id="WP_131099584.1">
    <property type="nucleotide sequence ID" value="NZ_CP036455.1"/>
</dbReference>
<reference evidence="1 2" key="1">
    <citation type="submission" date="2019-02" db="EMBL/GenBank/DDBJ databases">
        <authorList>
            <person name="Khodamoradi S."/>
            <person name="Hahnke R.L."/>
            <person name="Kaempfer P."/>
            <person name="Schumann P."/>
            <person name="Rohde M."/>
            <person name="Steinert M."/>
            <person name="Luzhetskyy A."/>
            <person name="Wink J."/>
            <person name="Ruckert C."/>
        </authorList>
    </citation>
    <scope>NUCLEOTIDE SEQUENCE [LARGE SCALE GENOMIC DNA]</scope>
    <source>
        <strain evidence="1 2">M2</strain>
    </source>
</reference>
<accession>A0A4P6Q942</accession>